<feature type="transmembrane region" description="Helical" evidence="10">
    <location>
        <begin position="247"/>
        <end position="266"/>
    </location>
</feature>
<dbReference type="PANTHER" id="PTHR11157">
    <property type="entry name" value="FATTY ACID ACYL TRANSFERASE-RELATED"/>
    <property type="match status" value="1"/>
</dbReference>
<comment type="subcellular location">
    <subcellularLocation>
        <location evidence="1">Membrane</location>
        <topology evidence="1">Multi-pass membrane protein</topology>
    </subcellularLocation>
</comment>
<proteinExistence type="inferred from homology"/>
<evidence type="ECO:0000313" key="11">
    <source>
        <dbReference type="EMBL" id="KAF8782362.1"/>
    </source>
</evidence>
<dbReference type="Proteomes" id="UP000807504">
    <property type="component" value="Unassembled WGS sequence"/>
</dbReference>
<keyword evidence="12" id="KW-1185">Reference proteome</keyword>
<feature type="transmembrane region" description="Helical" evidence="10">
    <location>
        <begin position="118"/>
        <end position="144"/>
    </location>
</feature>
<keyword evidence="6 10" id="KW-1133">Transmembrane helix</keyword>
<evidence type="ECO:0000256" key="9">
    <source>
        <dbReference type="ARBA" id="ARBA00023160"/>
    </source>
</evidence>
<dbReference type="EC" id="2.3.1.199" evidence="10"/>
<keyword evidence="8 10" id="KW-0472">Membrane</keyword>
<comment type="catalytic activity">
    <reaction evidence="10">
        <text>a very-long-chain acyl-CoA + malonyl-CoA + H(+) = a very-long-chain 3-oxoacyl-CoA + CO2 + CoA</text>
        <dbReference type="Rhea" id="RHEA:32727"/>
        <dbReference type="ChEBI" id="CHEBI:15378"/>
        <dbReference type="ChEBI" id="CHEBI:16526"/>
        <dbReference type="ChEBI" id="CHEBI:57287"/>
        <dbReference type="ChEBI" id="CHEBI:57384"/>
        <dbReference type="ChEBI" id="CHEBI:90725"/>
        <dbReference type="ChEBI" id="CHEBI:90736"/>
        <dbReference type="EC" id="2.3.1.199"/>
    </reaction>
</comment>
<feature type="transmembrane region" description="Helical" evidence="10">
    <location>
        <begin position="45"/>
        <end position="65"/>
    </location>
</feature>
<gene>
    <name evidence="11" type="ORF">HNY73_012658</name>
</gene>
<reference evidence="11" key="2">
    <citation type="submission" date="2020-06" db="EMBL/GenBank/DDBJ databases">
        <authorList>
            <person name="Sheffer M."/>
        </authorList>
    </citation>
    <scope>NUCLEOTIDE SEQUENCE</scope>
</reference>
<dbReference type="GO" id="GO:0034625">
    <property type="term" value="P:fatty acid elongation, monounsaturated fatty acid"/>
    <property type="evidence" value="ECO:0007669"/>
    <property type="project" value="TreeGrafter"/>
</dbReference>
<protein>
    <recommendedName>
        <fullName evidence="10">Elongation of very long chain fatty acids protein</fullName>
        <ecNumber evidence="10">2.3.1.199</ecNumber>
    </recommendedName>
    <alternativeName>
        <fullName evidence="10">Very-long-chain 3-oxoacyl-CoA synthase</fullName>
    </alternativeName>
</protein>
<evidence type="ECO:0000256" key="7">
    <source>
        <dbReference type="ARBA" id="ARBA00023098"/>
    </source>
</evidence>
<keyword evidence="3 10" id="KW-0808">Transferase</keyword>
<feature type="transmembrane region" description="Helical" evidence="10">
    <location>
        <begin position="77"/>
        <end position="98"/>
    </location>
</feature>
<evidence type="ECO:0000256" key="4">
    <source>
        <dbReference type="ARBA" id="ARBA00022692"/>
    </source>
</evidence>
<dbReference type="Pfam" id="PF01151">
    <property type="entry name" value="ELO"/>
    <property type="match status" value="1"/>
</dbReference>
<comment type="similarity">
    <text evidence="10">Belongs to the ELO family.</text>
</comment>
<feature type="transmembrane region" description="Helical" evidence="10">
    <location>
        <begin position="151"/>
        <end position="171"/>
    </location>
</feature>
<keyword evidence="4 10" id="KW-0812">Transmembrane</keyword>
<dbReference type="EMBL" id="JABXBU010001863">
    <property type="protein sequence ID" value="KAF8782362.1"/>
    <property type="molecule type" value="Genomic_DNA"/>
</dbReference>
<dbReference type="GO" id="GO:0005789">
    <property type="term" value="C:endoplasmic reticulum membrane"/>
    <property type="evidence" value="ECO:0007669"/>
    <property type="project" value="TreeGrafter"/>
</dbReference>
<dbReference type="PANTHER" id="PTHR11157:SF69">
    <property type="entry name" value="ELONGATION OF VERY LONG CHAIN FATTY ACIDS PROTEIN 7"/>
    <property type="match status" value="1"/>
</dbReference>
<name>A0A8T0F1G6_ARGBR</name>
<dbReference type="GO" id="GO:0019367">
    <property type="term" value="P:fatty acid elongation, saturated fatty acid"/>
    <property type="evidence" value="ECO:0007669"/>
    <property type="project" value="TreeGrafter"/>
</dbReference>
<evidence type="ECO:0000256" key="3">
    <source>
        <dbReference type="ARBA" id="ARBA00022679"/>
    </source>
</evidence>
<accession>A0A8T0F1G6</accession>
<evidence type="ECO:0000256" key="2">
    <source>
        <dbReference type="ARBA" id="ARBA00022516"/>
    </source>
</evidence>
<reference evidence="11" key="1">
    <citation type="journal article" date="2020" name="bioRxiv">
        <title>Chromosome-level reference genome of the European wasp spider Argiope bruennichi: a resource for studies on range expansion and evolutionary adaptation.</title>
        <authorList>
            <person name="Sheffer M.M."/>
            <person name="Hoppe A."/>
            <person name="Krehenwinkel H."/>
            <person name="Uhl G."/>
            <person name="Kuss A.W."/>
            <person name="Jensen L."/>
            <person name="Jensen C."/>
            <person name="Gillespie R.G."/>
            <person name="Hoff K.J."/>
            <person name="Prost S."/>
        </authorList>
    </citation>
    <scope>NUCLEOTIDE SEQUENCE</scope>
</reference>
<keyword evidence="5 10" id="KW-0276">Fatty acid metabolism</keyword>
<dbReference type="GO" id="GO:0034626">
    <property type="term" value="P:fatty acid elongation, polyunsaturated fatty acid"/>
    <property type="evidence" value="ECO:0007669"/>
    <property type="project" value="TreeGrafter"/>
</dbReference>
<dbReference type="OMA" id="FLNTAWI"/>
<dbReference type="OrthoDB" id="434092at2759"/>
<dbReference type="GO" id="GO:0042761">
    <property type="term" value="P:very long-chain fatty acid biosynthetic process"/>
    <property type="evidence" value="ECO:0007669"/>
    <property type="project" value="TreeGrafter"/>
</dbReference>
<keyword evidence="9 10" id="KW-0275">Fatty acid biosynthesis</keyword>
<evidence type="ECO:0000313" key="12">
    <source>
        <dbReference type="Proteomes" id="UP000807504"/>
    </source>
</evidence>
<dbReference type="GO" id="GO:0030148">
    <property type="term" value="P:sphingolipid biosynthetic process"/>
    <property type="evidence" value="ECO:0007669"/>
    <property type="project" value="TreeGrafter"/>
</dbReference>
<comment type="caution">
    <text evidence="11">The sequence shown here is derived from an EMBL/GenBank/DDBJ whole genome shotgun (WGS) entry which is preliminary data.</text>
</comment>
<evidence type="ECO:0000256" key="8">
    <source>
        <dbReference type="ARBA" id="ARBA00023136"/>
    </source>
</evidence>
<evidence type="ECO:0000256" key="10">
    <source>
        <dbReference type="RuleBase" id="RU361115"/>
    </source>
</evidence>
<feature type="transmembrane region" description="Helical" evidence="10">
    <location>
        <begin position="215"/>
        <end position="235"/>
    </location>
</feature>
<dbReference type="InterPro" id="IPR002076">
    <property type="entry name" value="ELO_fam"/>
</dbReference>
<keyword evidence="2 10" id="KW-0444">Lipid biosynthesis</keyword>
<evidence type="ECO:0000256" key="6">
    <source>
        <dbReference type="ARBA" id="ARBA00022989"/>
    </source>
</evidence>
<dbReference type="GO" id="GO:0009922">
    <property type="term" value="F:fatty acid elongase activity"/>
    <property type="evidence" value="ECO:0007669"/>
    <property type="project" value="UniProtKB-EC"/>
</dbReference>
<feature type="transmembrane region" description="Helical" evidence="10">
    <location>
        <begin position="183"/>
        <end position="203"/>
    </location>
</feature>
<sequence>MSQSTVEKISSVWQFFKDLDEGFGKYFDTGDPEVRTWFLVRQNTLPFLLCGLYVIFVKLIGPAIMRNRKPLELRTPMIIFNLFLVASYTISLTLFFINVPTLGFKTFCHGTRVRKGELVYLLVRCCWFVYILKYIEFLDTVFFILRKKENLITNLHVIHHTIVPIVGWIMIRTERSGFQSIPVILNGIVHIIMYTYYGLAAMGPHMRKYLWWKKYLTILQMVQFVLVVLFVMVIAPMSGCVIMKSSLWIDAICAITFLVLFYNFYAHTFTKKEKSKEN</sequence>
<evidence type="ECO:0000256" key="1">
    <source>
        <dbReference type="ARBA" id="ARBA00004141"/>
    </source>
</evidence>
<dbReference type="AlphaFoldDB" id="A0A8T0F1G6"/>
<organism evidence="11 12">
    <name type="scientific">Argiope bruennichi</name>
    <name type="common">Wasp spider</name>
    <name type="synonym">Aranea bruennichi</name>
    <dbReference type="NCBI Taxonomy" id="94029"/>
    <lineage>
        <taxon>Eukaryota</taxon>
        <taxon>Metazoa</taxon>
        <taxon>Ecdysozoa</taxon>
        <taxon>Arthropoda</taxon>
        <taxon>Chelicerata</taxon>
        <taxon>Arachnida</taxon>
        <taxon>Araneae</taxon>
        <taxon>Araneomorphae</taxon>
        <taxon>Entelegynae</taxon>
        <taxon>Araneoidea</taxon>
        <taxon>Araneidae</taxon>
        <taxon>Argiope</taxon>
    </lineage>
</organism>
<evidence type="ECO:0000256" key="5">
    <source>
        <dbReference type="ARBA" id="ARBA00022832"/>
    </source>
</evidence>
<keyword evidence="7 10" id="KW-0443">Lipid metabolism</keyword>